<dbReference type="PANTHER" id="PTHR13710">
    <property type="entry name" value="DNA HELICASE RECQ FAMILY MEMBER"/>
    <property type="match status" value="1"/>
</dbReference>
<dbReference type="FunFam" id="1.10.150.80:FF:000002">
    <property type="entry name" value="ATP-dependent DNA helicase RecQ"/>
    <property type="match status" value="1"/>
</dbReference>
<dbReference type="GO" id="GO:0006281">
    <property type="term" value="P:DNA repair"/>
    <property type="evidence" value="ECO:0007669"/>
    <property type="project" value="UniProtKB-KW"/>
</dbReference>
<dbReference type="InterPro" id="IPR044876">
    <property type="entry name" value="HRDC_dom_sf"/>
</dbReference>
<dbReference type="GO" id="GO:0005524">
    <property type="term" value="F:ATP binding"/>
    <property type="evidence" value="ECO:0007669"/>
    <property type="project" value="UniProtKB-KW"/>
</dbReference>
<evidence type="ECO:0000256" key="6">
    <source>
        <dbReference type="ARBA" id="ARBA00022763"/>
    </source>
</evidence>
<dbReference type="InterPro" id="IPR002121">
    <property type="entry name" value="HRDC_dom"/>
</dbReference>
<evidence type="ECO:0000256" key="13">
    <source>
        <dbReference type="ARBA" id="ARBA00034617"/>
    </source>
</evidence>
<dbReference type="GO" id="GO:0006310">
    <property type="term" value="P:DNA recombination"/>
    <property type="evidence" value="ECO:0007669"/>
    <property type="project" value="InterPro"/>
</dbReference>
<evidence type="ECO:0000256" key="9">
    <source>
        <dbReference type="ARBA" id="ARBA00022840"/>
    </source>
</evidence>
<evidence type="ECO:0000256" key="16">
    <source>
        <dbReference type="ARBA" id="ARBA00044550"/>
    </source>
</evidence>
<evidence type="ECO:0000256" key="17">
    <source>
        <dbReference type="SAM" id="MobiDB-lite"/>
    </source>
</evidence>
<sequence length="688" mass="75217">MTAGNSTTGTATHPHDDTGDGIAPPASALAALKQYFGYDSFRPGQSGLVSAILQGRDVLGVMPTGAGKSICYQIPATLLPGLTIVVSPLISLMRDQVDALQDAGIPAAYVNTTQSPDEQEVVLSRAAQGYIRMLYVAPERLETGRFRDFATHTRISLVTVDEAHCVSQWGQDFRSSYLGIGEFIDTLPVRPVVAAFTATATGKVRRDIVSLIHLHNPLVTVTGFDRPNLYFDVIRMETKRKTAWIAHYVAMHPGESGIVYCATRKETETVAATLNQAVPNLMAAAGAQTGADSPAGLPDGPIAAAYHGGMAPEDRSRTQRDFVTDRMPVVVATNAFGMGIDKSDVRYVIHHNMPESIEAYYQEAGRAGRDGEPSRCTLLWNDSDIVTRRRLLDMGGDNERLDPEEQQVVRVSKRRLLDGMIGYCRTTHCLHDYMVRYFADSEDRQNGGGLARQDDSGRACGNCSNCDGSFETLDVSDIARAISRCVHDLGQSYGMGKIVAVLRGSKARDLLDRGLDRVPSYGMLGNVPEARIRDVLNQMSVDGFLSITEGRLPIVQFGPLAAQTVSPDFHYEIKHAQRHAAGHARSVNMGATDSESGQSAVQALQAQDAAEFTEADEQLFQRLRALRRSIAQKIGKPPYIVFSDRSLRDMVRLRPTNDEEFLEVSGVGESKLRQYGEKFMEAIAQDRS</sequence>
<dbReference type="EMBL" id="JGYQ01000016">
    <property type="protein sequence ID" value="KFI46235.1"/>
    <property type="molecule type" value="Genomic_DNA"/>
</dbReference>
<evidence type="ECO:0000256" key="1">
    <source>
        <dbReference type="ARBA" id="ARBA00001946"/>
    </source>
</evidence>
<comment type="caution">
    <text evidence="21">The sequence shown here is derived from an EMBL/GenBank/DDBJ whole genome shotgun (WGS) entry which is preliminary data.</text>
</comment>
<dbReference type="InterPro" id="IPR010997">
    <property type="entry name" value="HRDC-like_sf"/>
</dbReference>
<dbReference type="GeneID" id="303204425"/>
<dbReference type="GO" id="GO:0043138">
    <property type="term" value="F:3'-5' DNA helicase activity"/>
    <property type="evidence" value="ECO:0007669"/>
    <property type="project" value="UniProtKB-EC"/>
</dbReference>
<dbReference type="GO" id="GO:0009378">
    <property type="term" value="F:four-way junction helicase activity"/>
    <property type="evidence" value="ECO:0007669"/>
    <property type="project" value="TreeGrafter"/>
</dbReference>
<dbReference type="InterPro" id="IPR011545">
    <property type="entry name" value="DEAD/DEAH_box_helicase_dom"/>
</dbReference>
<feature type="domain" description="Helicase C-terminal" evidence="20">
    <location>
        <begin position="243"/>
        <end position="417"/>
    </location>
</feature>
<dbReference type="SMART" id="SM00487">
    <property type="entry name" value="DEXDc"/>
    <property type="match status" value="1"/>
</dbReference>
<dbReference type="InterPro" id="IPR014001">
    <property type="entry name" value="Helicase_ATP-bd"/>
</dbReference>
<evidence type="ECO:0000259" key="20">
    <source>
        <dbReference type="PROSITE" id="PS51194"/>
    </source>
</evidence>
<dbReference type="InterPro" id="IPR032284">
    <property type="entry name" value="RecQ_Zn-bd"/>
</dbReference>
<dbReference type="InterPro" id="IPR004589">
    <property type="entry name" value="DNA_helicase_ATP-dep_RecQ"/>
</dbReference>
<dbReference type="CDD" id="cd18794">
    <property type="entry name" value="SF2_C_RecQ"/>
    <property type="match status" value="1"/>
</dbReference>
<dbReference type="Pfam" id="PF00270">
    <property type="entry name" value="DEAD"/>
    <property type="match status" value="1"/>
</dbReference>
<dbReference type="Gene3D" id="1.10.10.10">
    <property type="entry name" value="Winged helix-like DNA-binding domain superfamily/Winged helix DNA-binding domain"/>
    <property type="match status" value="1"/>
</dbReference>
<keyword evidence="6" id="KW-0227">DNA damage</keyword>
<feature type="region of interest" description="Disordered" evidence="17">
    <location>
        <begin position="1"/>
        <end position="23"/>
    </location>
</feature>
<evidence type="ECO:0000256" key="10">
    <source>
        <dbReference type="ARBA" id="ARBA00023125"/>
    </source>
</evidence>
<dbReference type="FunFam" id="3.40.50.300:FF:001389">
    <property type="entry name" value="ATP-dependent DNA helicase RecQ"/>
    <property type="match status" value="1"/>
</dbReference>
<dbReference type="Proteomes" id="UP000029093">
    <property type="component" value="Unassembled WGS sequence"/>
</dbReference>
<evidence type="ECO:0000256" key="12">
    <source>
        <dbReference type="ARBA" id="ARBA00023235"/>
    </source>
</evidence>
<dbReference type="InterPro" id="IPR027417">
    <property type="entry name" value="P-loop_NTPase"/>
</dbReference>
<name>A0A086ZI85_9BIFI</name>
<dbReference type="Gene3D" id="1.10.150.80">
    <property type="entry name" value="HRDC domain"/>
    <property type="match status" value="1"/>
</dbReference>
<dbReference type="Pfam" id="PF16124">
    <property type="entry name" value="RecQ_Zn_bind"/>
    <property type="match status" value="1"/>
</dbReference>
<dbReference type="GO" id="GO:0006260">
    <property type="term" value="P:DNA replication"/>
    <property type="evidence" value="ECO:0007669"/>
    <property type="project" value="InterPro"/>
</dbReference>
<dbReference type="GO" id="GO:0030894">
    <property type="term" value="C:replisome"/>
    <property type="evidence" value="ECO:0007669"/>
    <property type="project" value="TreeGrafter"/>
</dbReference>
<dbReference type="GO" id="GO:0005737">
    <property type="term" value="C:cytoplasm"/>
    <property type="evidence" value="ECO:0007669"/>
    <property type="project" value="TreeGrafter"/>
</dbReference>
<dbReference type="SUPFAM" id="SSF46785">
    <property type="entry name" value="Winged helix' DNA-binding domain"/>
    <property type="match status" value="1"/>
</dbReference>
<dbReference type="GO" id="GO:0046872">
    <property type="term" value="F:metal ion binding"/>
    <property type="evidence" value="ECO:0007669"/>
    <property type="project" value="UniProtKB-KW"/>
</dbReference>
<feature type="compositionally biased region" description="Polar residues" evidence="17">
    <location>
        <begin position="1"/>
        <end position="11"/>
    </location>
</feature>
<gene>
    <name evidence="21" type="ORF">BBOU_1322</name>
</gene>
<organism evidence="21 22">
    <name type="scientific">Bifidobacterium boum</name>
    <dbReference type="NCBI Taxonomy" id="78343"/>
    <lineage>
        <taxon>Bacteria</taxon>
        <taxon>Bacillati</taxon>
        <taxon>Actinomycetota</taxon>
        <taxon>Actinomycetes</taxon>
        <taxon>Bifidobacteriales</taxon>
        <taxon>Bifidobacteriaceae</taxon>
        <taxon>Bifidobacterium</taxon>
    </lineage>
</organism>
<dbReference type="GO" id="GO:0003677">
    <property type="term" value="F:DNA binding"/>
    <property type="evidence" value="ECO:0007669"/>
    <property type="project" value="UniProtKB-KW"/>
</dbReference>
<dbReference type="Pfam" id="PF00570">
    <property type="entry name" value="HRDC"/>
    <property type="match status" value="1"/>
</dbReference>
<evidence type="ECO:0000313" key="22">
    <source>
        <dbReference type="Proteomes" id="UP000029093"/>
    </source>
</evidence>
<evidence type="ECO:0000256" key="8">
    <source>
        <dbReference type="ARBA" id="ARBA00022806"/>
    </source>
</evidence>
<dbReference type="Pfam" id="PF09382">
    <property type="entry name" value="RQC"/>
    <property type="match status" value="1"/>
</dbReference>
<comment type="similarity">
    <text evidence="3">Belongs to the helicase family. RecQ subfamily.</text>
</comment>
<keyword evidence="10" id="KW-0238">DNA-binding</keyword>
<dbReference type="SMART" id="SM00490">
    <property type="entry name" value="HELICc"/>
    <property type="match status" value="1"/>
</dbReference>
<evidence type="ECO:0000256" key="2">
    <source>
        <dbReference type="ARBA" id="ARBA00001947"/>
    </source>
</evidence>
<dbReference type="InterPro" id="IPR018982">
    <property type="entry name" value="RQC_domain"/>
</dbReference>
<dbReference type="GO" id="GO:0016787">
    <property type="term" value="F:hydrolase activity"/>
    <property type="evidence" value="ECO:0007669"/>
    <property type="project" value="UniProtKB-KW"/>
</dbReference>
<evidence type="ECO:0000256" key="5">
    <source>
        <dbReference type="ARBA" id="ARBA00022741"/>
    </source>
</evidence>
<dbReference type="InterPro" id="IPR036390">
    <property type="entry name" value="WH_DNA-bd_sf"/>
</dbReference>
<evidence type="ECO:0000256" key="4">
    <source>
        <dbReference type="ARBA" id="ARBA00022723"/>
    </source>
</evidence>
<dbReference type="PROSITE" id="PS51192">
    <property type="entry name" value="HELICASE_ATP_BIND_1"/>
    <property type="match status" value="1"/>
</dbReference>
<feature type="domain" description="Helicase ATP-binding" evidence="19">
    <location>
        <begin position="49"/>
        <end position="218"/>
    </location>
</feature>
<evidence type="ECO:0000259" key="18">
    <source>
        <dbReference type="PROSITE" id="PS50967"/>
    </source>
</evidence>
<dbReference type="AlphaFoldDB" id="A0A086ZI85"/>
<dbReference type="RefSeq" id="WP_081815430.1">
    <property type="nucleotide sequence ID" value="NZ_JGYQ01000016.1"/>
</dbReference>
<dbReference type="Pfam" id="PF00271">
    <property type="entry name" value="Helicase_C"/>
    <property type="match status" value="1"/>
</dbReference>
<reference evidence="21 22" key="1">
    <citation type="submission" date="2014-03" db="EMBL/GenBank/DDBJ databases">
        <title>Genomics of Bifidobacteria.</title>
        <authorList>
            <person name="Ventura M."/>
            <person name="Milani C."/>
            <person name="Lugli G.A."/>
        </authorList>
    </citation>
    <scope>NUCLEOTIDE SEQUENCE [LARGE SCALE GENOMIC DNA]</scope>
    <source>
        <strain evidence="21 22">LMG 10736</strain>
    </source>
</reference>
<keyword evidence="4" id="KW-0479">Metal-binding</keyword>
<dbReference type="SUPFAM" id="SSF52540">
    <property type="entry name" value="P-loop containing nucleoside triphosphate hydrolases"/>
    <property type="match status" value="1"/>
</dbReference>
<dbReference type="EC" id="5.6.2.4" evidence="14"/>
<evidence type="ECO:0000256" key="14">
    <source>
        <dbReference type="ARBA" id="ARBA00034808"/>
    </source>
</evidence>
<dbReference type="SMART" id="SM00956">
    <property type="entry name" value="RQC"/>
    <property type="match status" value="1"/>
</dbReference>
<comment type="cofactor">
    <cofactor evidence="1">
        <name>Mg(2+)</name>
        <dbReference type="ChEBI" id="CHEBI:18420"/>
    </cofactor>
</comment>
<keyword evidence="7 21" id="KW-0378">Hydrolase</keyword>
<comment type="cofactor">
    <cofactor evidence="2">
        <name>Zn(2+)</name>
        <dbReference type="ChEBI" id="CHEBI:29105"/>
    </cofactor>
</comment>
<dbReference type="GO" id="GO:0043590">
    <property type="term" value="C:bacterial nucleoid"/>
    <property type="evidence" value="ECO:0007669"/>
    <property type="project" value="TreeGrafter"/>
</dbReference>
<dbReference type="InterPro" id="IPR001650">
    <property type="entry name" value="Helicase_C-like"/>
</dbReference>
<evidence type="ECO:0000256" key="11">
    <source>
        <dbReference type="ARBA" id="ARBA00023204"/>
    </source>
</evidence>
<dbReference type="InterPro" id="IPR036388">
    <property type="entry name" value="WH-like_DNA-bd_sf"/>
</dbReference>
<keyword evidence="11" id="KW-0234">DNA repair</keyword>
<keyword evidence="8 21" id="KW-0347">Helicase</keyword>
<dbReference type="Gene3D" id="3.40.50.300">
    <property type="entry name" value="P-loop containing nucleotide triphosphate hydrolases"/>
    <property type="match status" value="2"/>
</dbReference>
<evidence type="ECO:0000256" key="7">
    <source>
        <dbReference type="ARBA" id="ARBA00022801"/>
    </source>
</evidence>
<comment type="catalytic activity">
    <reaction evidence="13">
        <text>Couples ATP hydrolysis with the unwinding of duplex DNA by translocating in the 3'-5' direction.</text>
        <dbReference type="EC" id="5.6.2.4"/>
    </reaction>
</comment>
<feature type="domain" description="HRDC" evidence="18">
    <location>
        <begin position="613"/>
        <end position="688"/>
    </location>
</feature>
<evidence type="ECO:0000256" key="15">
    <source>
        <dbReference type="ARBA" id="ARBA00044535"/>
    </source>
</evidence>
<accession>A0A086ZI85</accession>
<dbReference type="PANTHER" id="PTHR13710:SF105">
    <property type="entry name" value="ATP-DEPENDENT DNA HELICASE Q1"/>
    <property type="match status" value="1"/>
</dbReference>
<dbReference type="NCBIfam" id="TIGR00614">
    <property type="entry name" value="recQ_fam"/>
    <property type="match status" value="1"/>
</dbReference>
<keyword evidence="5" id="KW-0547">Nucleotide-binding</keyword>
<keyword evidence="12" id="KW-0413">Isomerase</keyword>
<keyword evidence="22" id="KW-1185">Reference proteome</keyword>
<dbReference type="PROSITE" id="PS50967">
    <property type="entry name" value="HRDC"/>
    <property type="match status" value="1"/>
</dbReference>
<keyword evidence="9" id="KW-0067">ATP-binding</keyword>
<dbReference type="OrthoDB" id="9760034at2"/>
<dbReference type="PROSITE" id="PS51194">
    <property type="entry name" value="HELICASE_CTER"/>
    <property type="match status" value="1"/>
</dbReference>
<evidence type="ECO:0000259" key="19">
    <source>
        <dbReference type="PROSITE" id="PS51192"/>
    </source>
</evidence>
<dbReference type="SMART" id="SM00341">
    <property type="entry name" value="HRDC"/>
    <property type="match status" value="1"/>
</dbReference>
<dbReference type="SUPFAM" id="SSF47819">
    <property type="entry name" value="HRDC-like"/>
    <property type="match status" value="1"/>
</dbReference>
<evidence type="ECO:0000256" key="3">
    <source>
        <dbReference type="ARBA" id="ARBA00005446"/>
    </source>
</evidence>
<protein>
    <recommendedName>
        <fullName evidence="15">ATP-dependent DNA helicase RecQ</fullName>
        <ecNumber evidence="14">5.6.2.4</ecNumber>
    </recommendedName>
    <alternativeName>
        <fullName evidence="16">DNA 3'-5' helicase RecQ</fullName>
    </alternativeName>
</protein>
<dbReference type="CDD" id="cd17920">
    <property type="entry name" value="DEXHc_RecQ"/>
    <property type="match status" value="1"/>
</dbReference>
<evidence type="ECO:0000313" key="21">
    <source>
        <dbReference type="EMBL" id="KFI46235.1"/>
    </source>
</evidence>
<proteinExistence type="inferred from homology"/>